<dbReference type="EMBL" id="CACVAW010000018">
    <property type="protein sequence ID" value="CAA6805285.1"/>
    <property type="molecule type" value="Genomic_DNA"/>
</dbReference>
<feature type="domain" description="PDZ" evidence="2">
    <location>
        <begin position="206"/>
        <end position="283"/>
    </location>
</feature>
<name>A0A6S6SC71_9BACT</name>
<keyword evidence="1" id="KW-1133">Transmembrane helix</keyword>
<protein>
    <recommendedName>
        <fullName evidence="2">PDZ domain-containing protein</fullName>
    </recommendedName>
</protein>
<dbReference type="InterPro" id="IPR036034">
    <property type="entry name" value="PDZ_sf"/>
</dbReference>
<dbReference type="SUPFAM" id="SSF50156">
    <property type="entry name" value="PDZ domain-like"/>
    <property type="match status" value="1"/>
</dbReference>
<keyword evidence="1" id="KW-0472">Membrane</keyword>
<keyword evidence="1" id="KW-0812">Transmembrane</keyword>
<dbReference type="AlphaFoldDB" id="A0A6S6SC71"/>
<accession>A0A6S6SC71</accession>
<organism evidence="3">
    <name type="scientific">uncultured Campylobacterales bacterium</name>
    <dbReference type="NCBI Taxonomy" id="352960"/>
    <lineage>
        <taxon>Bacteria</taxon>
        <taxon>Pseudomonadati</taxon>
        <taxon>Campylobacterota</taxon>
        <taxon>Epsilonproteobacteria</taxon>
        <taxon>Campylobacterales</taxon>
        <taxon>environmental samples</taxon>
    </lineage>
</organism>
<proteinExistence type="predicted"/>
<evidence type="ECO:0000256" key="1">
    <source>
        <dbReference type="SAM" id="Phobius"/>
    </source>
</evidence>
<evidence type="ECO:0000259" key="2">
    <source>
        <dbReference type="Pfam" id="PF13180"/>
    </source>
</evidence>
<dbReference type="Gene3D" id="2.30.42.10">
    <property type="match status" value="1"/>
</dbReference>
<reference evidence="3" key="1">
    <citation type="submission" date="2020-01" db="EMBL/GenBank/DDBJ databases">
        <authorList>
            <person name="Meier V. D."/>
            <person name="Meier V D."/>
        </authorList>
    </citation>
    <scope>NUCLEOTIDE SEQUENCE</scope>
    <source>
        <strain evidence="3">HLG_WM_MAG_12</strain>
    </source>
</reference>
<gene>
    <name evidence="3" type="ORF">HELGO_WM13145</name>
</gene>
<dbReference type="Pfam" id="PF13180">
    <property type="entry name" value="PDZ_2"/>
    <property type="match status" value="1"/>
</dbReference>
<sequence>MKFNIQTISSYLFIFITLFLLVKIPIMVIDMKYLPDTTKTVIIDDTDYYKRFEFINAFAFESPKPVARTNRVAKPNRSALPTIEAPRIIEKKKQPKLYDINRIKLITIYIEGKKSFITFIDDREMQIVDLYEIYKGYTLSSLTRNYAVFTDDNQNEYLMLLIPEDDTKSKVRSKRSQKNAPVSNKVIAKKDLQPYLNGSKDVLRDIRFSPQKESGKIIGYKIQYVKARSPLASLGLKRGDIVIELNGRTLSKMSNLMYFYGKRKSITKLDIKYIRDEQEMEINYEIK</sequence>
<feature type="transmembrane region" description="Helical" evidence="1">
    <location>
        <begin position="12"/>
        <end position="29"/>
    </location>
</feature>
<evidence type="ECO:0000313" key="3">
    <source>
        <dbReference type="EMBL" id="CAA6805285.1"/>
    </source>
</evidence>
<dbReference type="InterPro" id="IPR001478">
    <property type="entry name" value="PDZ"/>
</dbReference>